<evidence type="ECO:0000256" key="3">
    <source>
        <dbReference type="ARBA" id="ARBA00023082"/>
    </source>
</evidence>
<dbReference type="GO" id="GO:0003677">
    <property type="term" value="F:DNA binding"/>
    <property type="evidence" value="ECO:0007669"/>
    <property type="project" value="InterPro"/>
</dbReference>
<dbReference type="SUPFAM" id="SSF88946">
    <property type="entry name" value="Sigma2 domain of RNA polymerase sigma factors"/>
    <property type="match status" value="1"/>
</dbReference>
<evidence type="ECO:0000259" key="5">
    <source>
        <dbReference type="Pfam" id="PF04542"/>
    </source>
</evidence>
<dbReference type="EMBL" id="FNPX01000006">
    <property type="protein sequence ID" value="SDZ09331.1"/>
    <property type="molecule type" value="Genomic_DNA"/>
</dbReference>
<dbReference type="InterPro" id="IPR014284">
    <property type="entry name" value="RNA_pol_sigma-70_dom"/>
</dbReference>
<dbReference type="AlphaFoldDB" id="A0A1H3Q851"/>
<dbReference type="InterPro" id="IPR036388">
    <property type="entry name" value="WH-like_DNA-bd_sf"/>
</dbReference>
<name>A0A1H3Q851_9RHOB</name>
<gene>
    <name evidence="7" type="ORF">SAMN05444004_1068</name>
</gene>
<keyword evidence="4" id="KW-0804">Transcription</keyword>
<dbReference type="PANTHER" id="PTHR43133">
    <property type="entry name" value="RNA POLYMERASE ECF-TYPE SIGMA FACTO"/>
    <property type="match status" value="1"/>
</dbReference>
<organism evidence="7 8">
    <name type="scientific">Jannaschia faecimaris</name>
    <dbReference type="NCBI Taxonomy" id="1244108"/>
    <lineage>
        <taxon>Bacteria</taxon>
        <taxon>Pseudomonadati</taxon>
        <taxon>Pseudomonadota</taxon>
        <taxon>Alphaproteobacteria</taxon>
        <taxon>Rhodobacterales</taxon>
        <taxon>Roseobacteraceae</taxon>
        <taxon>Jannaschia</taxon>
    </lineage>
</organism>
<dbReference type="GO" id="GO:0016987">
    <property type="term" value="F:sigma factor activity"/>
    <property type="evidence" value="ECO:0007669"/>
    <property type="project" value="UniProtKB-KW"/>
</dbReference>
<dbReference type="GO" id="GO:0006352">
    <property type="term" value="P:DNA-templated transcription initiation"/>
    <property type="evidence" value="ECO:0007669"/>
    <property type="project" value="InterPro"/>
</dbReference>
<evidence type="ECO:0000259" key="6">
    <source>
        <dbReference type="Pfam" id="PF08281"/>
    </source>
</evidence>
<protein>
    <submittedName>
        <fullName evidence="7">RNA polymerase sigma-70 factor, ECF subfamily</fullName>
    </submittedName>
</protein>
<dbReference type="Pfam" id="PF04542">
    <property type="entry name" value="Sigma70_r2"/>
    <property type="match status" value="1"/>
</dbReference>
<dbReference type="InterPro" id="IPR013325">
    <property type="entry name" value="RNA_pol_sigma_r2"/>
</dbReference>
<dbReference type="InterPro" id="IPR013249">
    <property type="entry name" value="RNA_pol_sigma70_r4_t2"/>
</dbReference>
<keyword evidence="3" id="KW-0731">Sigma factor</keyword>
<feature type="domain" description="RNA polymerase sigma factor 70 region 4 type 2" evidence="6">
    <location>
        <begin position="139"/>
        <end position="189"/>
    </location>
</feature>
<feature type="domain" description="RNA polymerase sigma-70 region 2" evidence="5">
    <location>
        <begin position="39"/>
        <end position="106"/>
    </location>
</feature>
<evidence type="ECO:0000256" key="4">
    <source>
        <dbReference type="ARBA" id="ARBA00023163"/>
    </source>
</evidence>
<proteinExistence type="inferred from homology"/>
<dbReference type="InterPro" id="IPR013324">
    <property type="entry name" value="RNA_pol_sigma_r3/r4-like"/>
</dbReference>
<dbReference type="Gene3D" id="1.10.10.10">
    <property type="entry name" value="Winged helix-like DNA-binding domain superfamily/Winged helix DNA-binding domain"/>
    <property type="match status" value="1"/>
</dbReference>
<evidence type="ECO:0000313" key="7">
    <source>
        <dbReference type="EMBL" id="SDZ09331.1"/>
    </source>
</evidence>
<comment type="similarity">
    <text evidence="1">Belongs to the sigma-70 factor family. ECF subfamily.</text>
</comment>
<evidence type="ECO:0000313" key="8">
    <source>
        <dbReference type="Proteomes" id="UP000198914"/>
    </source>
</evidence>
<reference evidence="8" key="1">
    <citation type="submission" date="2016-10" db="EMBL/GenBank/DDBJ databases">
        <authorList>
            <person name="Varghese N."/>
            <person name="Submissions S."/>
        </authorList>
    </citation>
    <scope>NUCLEOTIDE SEQUENCE [LARGE SCALE GENOMIC DNA]</scope>
    <source>
        <strain evidence="8">DSM 100420</strain>
    </source>
</reference>
<evidence type="ECO:0000256" key="1">
    <source>
        <dbReference type="ARBA" id="ARBA00010641"/>
    </source>
</evidence>
<dbReference type="PANTHER" id="PTHR43133:SF62">
    <property type="entry name" value="RNA POLYMERASE SIGMA FACTOR SIGZ"/>
    <property type="match status" value="1"/>
</dbReference>
<dbReference type="Gene3D" id="1.10.1740.10">
    <property type="match status" value="1"/>
</dbReference>
<dbReference type="OrthoDB" id="9803470at2"/>
<sequence length="196" mass="21827">MRAAPPNAGRWRDSLATRDDLERWLAGAALGDRAAFGHLYDATAAKLFGVALRVLGNRAEAEDALQDIYVKIWRNADRYRVNGLSPITWLATVARNHCIDILRRKRAEVGRSEMPADDVLRDLAPGPEANAIAKGEAKAIVDCLAELEAARSEAVRRAYLEGETYAELAARFDVPLNTMRTWLRRSLIALRECLSR</sequence>
<dbReference type="InterPro" id="IPR039425">
    <property type="entry name" value="RNA_pol_sigma-70-like"/>
</dbReference>
<dbReference type="NCBIfam" id="TIGR02937">
    <property type="entry name" value="sigma70-ECF"/>
    <property type="match status" value="1"/>
</dbReference>
<dbReference type="STRING" id="1244108.SAMN05444004_1068"/>
<evidence type="ECO:0000256" key="2">
    <source>
        <dbReference type="ARBA" id="ARBA00023015"/>
    </source>
</evidence>
<dbReference type="Proteomes" id="UP000198914">
    <property type="component" value="Unassembled WGS sequence"/>
</dbReference>
<accession>A0A1H3Q851</accession>
<dbReference type="InterPro" id="IPR007627">
    <property type="entry name" value="RNA_pol_sigma70_r2"/>
</dbReference>
<dbReference type="Pfam" id="PF08281">
    <property type="entry name" value="Sigma70_r4_2"/>
    <property type="match status" value="1"/>
</dbReference>
<keyword evidence="8" id="KW-1185">Reference proteome</keyword>
<dbReference type="SUPFAM" id="SSF88659">
    <property type="entry name" value="Sigma3 and sigma4 domains of RNA polymerase sigma factors"/>
    <property type="match status" value="1"/>
</dbReference>
<keyword evidence="2" id="KW-0805">Transcription regulation</keyword>